<dbReference type="InterPro" id="IPR002528">
    <property type="entry name" value="MATE_fam"/>
</dbReference>
<keyword evidence="5 8" id="KW-1133">Transmembrane helix</keyword>
<feature type="transmembrane region" description="Helical" evidence="8">
    <location>
        <begin position="438"/>
        <end position="459"/>
    </location>
</feature>
<evidence type="ECO:0000256" key="8">
    <source>
        <dbReference type="SAM" id="Phobius"/>
    </source>
</evidence>
<dbReference type="Pfam" id="PF01554">
    <property type="entry name" value="MatE"/>
    <property type="match status" value="2"/>
</dbReference>
<dbReference type="InterPro" id="IPR048279">
    <property type="entry name" value="MdtK-like"/>
</dbReference>
<keyword evidence="3" id="KW-1003">Cell membrane</keyword>
<feature type="compositionally biased region" description="Low complexity" evidence="7">
    <location>
        <begin position="1"/>
        <end position="10"/>
    </location>
</feature>
<dbReference type="PANTHER" id="PTHR43549:SF3">
    <property type="entry name" value="MULTIDRUG RESISTANCE PROTEIN YPNP-RELATED"/>
    <property type="match status" value="1"/>
</dbReference>
<protein>
    <submittedName>
        <fullName evidence="9">Cation efflux system protein</fullName>
    </submittedName>
</protein>
<keyword evidence="10" id="KW-1185">Reference proteome</keyword>
<dbReference type="PIRSF" id="PIRSF006603">
    <property type="entry name" value="DinF"/>
    <property type="match status" value="1"/>
</dbReference>
<feature type="transmembrane region" description="Helical" evidence="8">
    <location>
        <begin position="259"/>
        <end position="285"/>
    </location>
</feature>
<feature type="transmembrane region" description="Helical" evidence="8">
    <location>
        <begin position="305"/>
        <end position="324"/>
    </location>
</feature>
<evidence type="ECO:0000256" key="6">
    <source>
        <dbReference type="ARBA" id="ARBA00023136"/>
    </source>
</evidence>
<comment type="caution">
    <text evidence="9">The sequence shown here is derived from an EMBL/GenBank/DDBJ whole genome shotgun (WGS) entry which is preliminary data.</text>
</comment>
<feature type="transmembrane region" description="Helical" evidence="8">
    <location>
        <begin position="154"/>
        <end position="175"/>
    </location>
</feature>
<evidence type="ECO:0000256" key="5">
    <source>
        <dbReference type="ARBA" id="ARBA00022989"/>
    </source>
</evidence>
<reference evidence="9" key="2">
    <citation type="submission" date="2023-01" db="EMBL/GenBank/DDBJ databases">
        <title>Draft genome sequence of Sneathiella chinensis strain NBRC 103408.</title>
        <authorList>
            <person name="Sun Q."/>
            <person name="Mori K."/>
        </authorList>
    </citation>
    <scope>NUCLEOTIDE SEQUENCE</scope>
    <source>
        <strain evidence="9">NBRC 103408</strain>
    </source>
</reference>
<keyword evidence="2" id="KW-0813">Transport</keyword>
<dbReference type="PANTHER" id="PTHR43549">
    <property type="entry name" value="MULTIDRUG RESISTANCE PROTEIN YPNP-RELATED"/>
    <property type="match status" value="1"/>
</dbReference>
<accession>A0ABQ5U2Z2</accession>
<dbReference type="Proteomes" id="UP001161409">
    <property type="component" value="Unassembled WGS sequence"/>
</dbReference>
<dbReference type="EMBL" id="BSNF01000006">
    <property type="protein sequence ID" value="GLQ06540.1"/>
    <property type="molecule type" value="Genomic_DNA"/>
</dbReference>
<reference evidence="9" key="1">
    <citation type="journal article" date="2014" name="Int. J. Syst. Evol. Microbiol.">
        <title>Complete genome of a new Firmicutes species belonging to the dominant human colonic microbiota ('Ruminococcus bicirculans') reveals two chromosomes and a selective capacity to utilize plant glucans.</title>
        <authorList>
            <consortium name="NISC Comparative Sequencing Program"/>
            <person name="Wegmann U."/>
            <person name="Louis P."/>
            <person name="Goesmann A."/>
            <person name="Henrissat B."/>
            <person name="Duncan S.H."/>
            <person name="Flint H.J."/>
        </authorList>
    </citation>
    <scope>NUCLEOTIDE SEQUENCE</scope>
    <source>
        <strain evidence="9">NBRC 103408</strain>
    </source>
</reference>
<feature type="transmembrane region" description="Helical" evidence="8">
    <location>
        <begin position="108"/>
        <end position="134"/>
    </location>
</feature>
<sequence>MVHTPSSPSQPASPPAPRSDRLSALLSGPIAWPLLKMAAPNTLGFLASSVVAMAEMWYAGQLGTATLASFAFAFPMAMLMQMLSSGSIGGVVAASVARSLGANDRDRALQIVWHAIGFACLASAFFTAVFLIFGEVIFTAFGASGDNLKETMDYISVLFSGILLVWLFNTLSSLLRGAGDMRSPAVGMILMATLQTFAGGALSLGWFGIPSLGIRGIAFGTLIAFGFGCVFLGVRLLSGKSGITLSRHHMGWSRPLAVSIARVAAVAALNPFLTVSSILLIARIVSNYGETAIAGFGIGARLEFILIPIVFGIGAAMISFVGANMGAGQVRRAERVGWTGGLIAAAICGTIGVTVALWPQSWAGLFTTDPDVFRFTAEYQAVVGPAYAFFGLGLSLYFASQGAHTVIWPVVAGLARLFIAAGIGTYLAEYRGAEFQHILYLVALGLAVFGLGTALSLYLGAWRRSNQLPTPPNQPALQQKSG</sequence>
<feature type="transmembrane region" description="Helical" evidence="8">
    <location>
        <begin position="406"/>
        <end position="426"/>
    </location>
</feature>
<gene>
    <name evidence="9" type="ORF">GCM10007924_17610</name>
</gene>
<name>A0ABQ5U2Z2_9PROT</name>
<feature type="region of interest" description="Disordered" evidence="7">
    <location>
        <begin position="1"/>
        <end position="21"/>
    </location>
</feature>
<feature type="transmembrane region" description="Helical" evidence="8">
    <location>
        <begin position="336"/>
        <end position="359"/>
    </location>
</feature>
<organism evidence="9 10">
    <name type="scientific">Sneathiella chinensis</name>
    <dbReference type="NCBI Taxonomy" id="349750"/>
    <lineage>
        <taxon>Bacteria</taxon>
        <taxon>Pseudomonadati</taxon>
        <taxon>Pseudomonadota</taxon>
        <taxon>Alphaproteobacteria</taxon>
        <taxon>Sneathiellales</taxon>
        <taxon>Sneathiellaceae</taxon>
        <taxon>Sneathiella</taxon>
    </lineage>
</organism>
<dbReference type="RefSeq" id="WP_169560673.1">
    <property type="nucleotide sequence ID" value="NZ_BSNF01000006.1"/>
</dbReference>
<evidence type="ECO:0000313" key="10">
    <source>
        <dbReference type="Proteomes" id="UP001161409"/>
    </source>
</evidence>
<proteinExistence type="predicted"/>
<evidence type="ECO:0000256" key="1">
    <source>
        <dbReference type="ARBA" id="ARBA00004429"/>
    </source>
</evidence>
<feature type="transmembrane region" description="Helical" evidence="8">
    <location>
        <begin position="72"/>
        <end position="96"/>
    </location>
</feature>
<feature type="transmembrane region" description="Helical" evidence="8">
    <location>
        <begin position="215"/>
        <end position="238"/>
    </location>
</feature>
<keyword evidence="6 8" id="KW-0472">Membrane</keyword>
<evidence type="ECO:0000256" key="3">
    <source>
        <dbReference type="ARBA" id="ARBA00022475"/>
    </source>
</evidence>
<evidence type="ECO:0000256" key="7">
    <source>
        <dbReference type="SAM" id="MobiDB-lite"/>
    </source>
</evidence>
<evidence type="ECO:0000256" key="4">
    <source>
        <dbReference type="ARBA" id="ARBA00022692"/>
    </source>
</evidence>
<keyword evidence="4 8" id="KW-0812">Transmembrane</keyword>
<feature type="transmembrane region" description="Helical" evidence="8">
    <location>
        <begin position="187"/>
        <end position="209"/>
    </location>
</feature>
<feature type="transmembrane region" description="Helical" evidence="8">
    <location>
        <begin position="379"/>
        <end position="399"/>
    </location>
</feature>
<evidence type="ECO:0000256" key="2">
    <source>
        <dbReference type="ARBA" id="ARBA00022448"/>
    </source>
</evidence>
<evidence type="ECO:0000313" key="9">
    <source>
        <dbReference type="EMBL" id="GLQ06540.1"/>
    </source>
</evidence>
<comment type="subcellular location">
    <subcellularLocation>
        <location evidence="1">Cell inner membrane</location>
        <topology evidence="1">Multi-pass membrane protein</topology>
    </subcellularLocation>
</comment>
<dbReference type="InterPro" id="IPR052031">
    <property type="entry name" value="Membrane_Transporter-Flippase"/>
</dbReference>